<feature type="transmembrane region" description="Helical" evidence="6">
    <location>
        <begin position="29"/>
        <end position="47"/>
    </location>
</feature>
<feature type="transmembrane region" description="Helical" evidence="6">
    <location>
        <begin position="152"/>
        <end position="173"/>
    </location>
</feature>
<sequence length="452" mass="48580">MVTILGYLLIAAFLVLVIRQKLSPFSGLIIVSLAAGTILCLTSNIPLDNIIGWIKEGLFYSQNAEGKIKLGTINPTVMILFAILYFSLMMNVGLFDPLCTYLIRKANGDPLKIMMVTAFTSSVVTLDGDGTTTILIITAAFVPLYKQMGLKLSNLAMLIILPCGLGNCLPWGGPLARAAAVLNLEVNALFVAILPILAVSFIYVFGMAWMMGVKERKRLGYVHGKRAIVTQAQITQMTDAIKNHESELKRPRLFVFNLALTAILLAVLLMGWASGALVFLVGTALALTVNYTAAEQRERITANGGDAIAVASIIMAAGCFLGIFNGSGMAAAVANSLAGLIPPSMGSHTALIFAVIGAIACFALPVDAYYFGILPVIAPVAYSFGITPTEIGVASFMGQALRYASPTVAWLFLLMNRTEMTLGQYQKEFFKWSLPMFAIFIIVAILTRQLPL</sequence>
<feature type="transmembrane region" description="Helical" evidence="6">
    <location>
        <begin position="306"/>
        <end position="325"/>
    </location>
</feature>
<dbReference type="InterPro" id="IPR004680">
    <property type="entry name" value="Cit_transptr-like_dom"/>
</dbReference>
<organism evidence="8 9">
    <name type="scientific">Klebsiella aerogenes</name>
    <name type="common">Enterobacter aerogenes</name>
    <dbReference type="NCBI Taxonomy" id="548"/>
    <lineage>
        <taxon>Bacteria</taxon>
        <taxon>Pseudomonadati</taxon>
        <taxon>Pseudomonadota</taxon>
        <taxon>Gammaproteobacteria</taxon>
        <taxon>Enterobacterales</taxon>
        <taxon>Enterobacteriaceae</taxon>
        <taxon>Klebsiella/Raoultella group</taxon>
        <taxon>Klebsiella</taxon>
    </lineage>
</organism>
<keyword evidence="5 6" id="KW-0472">Membrane</keyword>
<feature type="transmembrane region" description="Helical" evidence="6">
    <location>
        <begin position="276"/>
        <end position="294"/>
    </location>
</feature>
<evidence type="ECO:0000256" key="5">
    <source>
        <dbReference type="ARBA" id="ARBA00023136"/>
    </source>
</evidence>
<dbReference type="Pfam" id="PF03600">
    <property type="entry name" value="CitMHS"/>
    <property type="match status" value="1"/>
</dbReference>
<evidence type="ECO:0000256" key="3">
    <source>
        <dbReference type="ARBA" id="ARBA00022692"/>
    </source>
</evidence>
<feature type="transmembrane region" description="Helical" evidence="6">
    <location>
        <begin position="77"/>
        <end position="103"/>
    </location>
</feature>
<feature type="transmembrane region" description="Helical" evidence="6">
    <location>
        <begin position="345"/>
        <end position="364"/>
    </location>
</feature>
<keyword evidence="4 6" id="KW-1133">Transmembrane helix</keyword>
<name>A0AAP9QZ16_KLEAE</name>
<feature type="transmembrane region" description="Helical" evidence="6">
    <location>
        <begin position="253"/>
        <end position="270"/>
    </location>
</feature>
<evidence type="ECO:0000256" key="6">
    <source>
        <dbReference type="SAM" id="Phobius"/>
    </source>
</evidence>
<gene>
    <name evidence="8" type="ORF">HV331_19205</name>
</gene>
<keyword evidence="3 6" id="KW-0812">Transmembrane</keyword>
<dbReference type="AlphaFoldDB" id="A0AAP9QZ16"/>
<evidence type="ECO:0000259" key="7">
    <source>
        <dbReference type="Pfam" id="PF03600"/>
    </source>
</evidence>
<feature type="transmembrane region" description="Helical" evidence="6">
    <location>
        <begin position="429"/>
        <end position="447"/>
    </location>
</feature>
<feature type="transmembrane region" description="Helical" evidence="6">
    <location>
        <begin position="123"/>
        <end position="145"/>
    </location>
</feature>
<dbReference type="GO" id="GO:0015137">
    <property type="term" value="F:citrate transmembrane transporter activity"/>
    <property type="evidence" value="ECO:0007669"/>
    <property type="project" value="InterPro"/>
</dbReference>
<feature type="transmembrane region" description="Helical" evidence="6">
    <location>
        <begin position="369"/>
        <end position="388"/>
    </location>
</feature>
<keyword evidence="2" id="KW-0813">Transport</keyword>
<accession>A0AAP9QZ16</accession>
<comment type="subcellular location">
    <subcellularLocation>
        <location evidence="1">Membrane</location>
        <topology evidence="1">Multi-pass membrane protein</topology>
    </subcellularLocation>
</comment>
<protein>
    <submittedName>
        <fullName evidence="8">TRAP transporter large permease subunit</fullName>
    </submittedName>
</protein>
<feature type="transmembrane region" description="Helical" evidence="6">
    <location>
        <begin position="188"/>
        <end position="209"/>
    </location>
</feature>
<dbReference type="InterPro" id="IPR014738">
    <property type="entry name" value="Citrate_transporter"/>
</dbReference>
<evidence type="ECO:0000256" key="2">
    <source>
        <dbReference type="ARBA" id="ARBA00022448"/>
    </source>
</evidence>
<evidence type="ECO:0000313" key="8">
    <source>
        <dbReference type="EMBL" id="QMR41493.1"/>
    </source>
</evidence>
<feature type="domain" description="Citrate transporter-like" evidence="7">
    <location>
        <begin position="15"/>
        <end position="396"/>
    </location>
</feature>
<evidence type="ECO:0000256" key="1">
    <source>
        <dbReference type="ARBA" id="ARBA00004141"/>
    </source>
</evidence>
<reference evidence="9" key="1">
    <citation type="submission" date="2020-06" db="EMBL/GenBank/DDBJ databases">
        <title>REHAB project genomes.</title>
        <authorList>
            <person name="Shaw L.P."/>
        </authorList>
    </citation>
    <scope>NUCLEOTIDE SEQUENCE [LARGE SCALE GENOMIC DNA]</scope>
    <source>
        <strain evidence="9">RHBSTW-00938</strain>
    </source>
</reference>
<dbReference type="EMBL" id="CP055904">
    <property type="protein sequence ID" value="QMR41493.1"/>
    <property type="molecule type" value="Genomic_DNA"/>
</dbReference>
<evidence type="ECO:0000313" key="9">
    <source>
        <dbReference type="Proteomes" id="UP000514462"/>
    </source>
</evidence>
<dbReference type="GO" id="GO:0016020">
    <property type="term" value="C:membrane"/>
    <property type="evidence" value="ECO:0007669"/>
    <property type="project" value="UniProtKB-SubCell"/>
</dbReference>
<dbReference type="RefSeq" id="WP_182014588.1">
    <property type="nucleotide sequence ID" value="NZ_CP055904.1"/>
</dbReference>
<dbReference type="NCBIfam" id="TIGR00784">
    <property type="entry name" value="citMHS"/>
    <property type="match status" value="1"/>
</dbReference>
<dbReference type="Proteomes" id="UP000514462">
    <property type="component" value="Chromosome"/>
</dbReference>
<evidence type="ECO:0000256" key="4">
    <source>
        <dbReference type="ARBA" id="ARBA00022989"/>
    </source>
</evidence>
<feature type="transmembrane region" description="Helical" evidence="6">
    <location>
        <begin position="400"/>
        <end position="417"/>
    </location>
</feature>
<proteinExistence type="predicted"/>